<dbReference type="EMBL" id="ARYL01000004">
    <property type="protein sequence ID" value="KDA03690.1"/>
    <property type="molecule type" value="Genomic_DNA"/>
</dbReference>
<reference evidence="1 2" key="1">
    <citation type="journal article" date="2014" name="Antonie Van Leeuwenhoek">
        <title>Hyphomonas beringensis sp. nov. and Hyphomonas chukchiensis sp. nov., isolated from surface seawater of the Bering Sea and Chukchi Sea.</title>
        <authorList>
            <person name="Li C."/>
            <person name="Lai Q."/>
            <person name="Li G."/>
            <person name="Dong C."/>
            <person name="Wang J."/>
            <person name="Liao Y."/>
            <person name="Shao Z."/>
        </authorList>
    </citation>
    <scope>NUCLEOTIDE SEQUENCE [LARGE SCALE GENOMIC DNA]</scope>
    <source>
        <strain evidence="1 2">SCH89</strain>
    </source>
</reference>
<dbReference type="eggNOG" id="COG1764">
    <property type="taxonomic scope" value="Bacteria"/>
</dbReference>
<proteinExistence type="predicted"/>
<keyword evidence="2" id="KW-1185">Reference proteome</keyword>
<dbReference type="AlphaFoldDB" id="A0A059GAS8"/>
<sequence length="154" mass="16666">MGKHTAIIRWSRGEGDFKANKHTRAHEWEFDGGLKVPASASPDIVPLPYSVAGNVDPEEAFVASISSCHMLFYLHKARDAGFVVNTYEDQAVGVMGKNPAGRMAITRVTLNPVVSYEGLAPSADQIEALHHEAHELCFIANSTTAEITTSTARS</sequence>
<evidence type="ECO:0000313" key="1">
    <source>
        <dbReference type="EMBL" id="KDA03690.1"/>
    </source>
</evidence>
<dbReference type="InterPro" id="IPR003718">
    <property type="entry name" value="OsmC/Ohr_fam"/>
</dbReference>
<dbReference type="InterPro" id="IPR015946">
    <property type="entry name" value="KH_dom-like_a/b"/>
</dbReference>
<dbReference type="PANTHER" id="PTHR42830:SF2">
    <property type="entry name" value="OSMC_OHR FAMILY PROTEIN"/>
    <property type="match status" value="1"/>
</dbReference>
<dbReference type="InterPro" id="IPR036102">
    <property type="entry name" value="OsmC/Ohrsf"/>
</dbReference>
<dbReference type="RefSeq" id="WP_035536106.1">
    <property type="nucleotide sequence ID" value="NZ_ARYL01000004.1"/>
</dbReference>
<evidence type="ECO:0000313" key="2">
    <source>
        <dbReference type="Proteomes" id="UP000024942"/>
    </source>
</evidence>
<dbReference type="PATRIC" id="fig|1280953.3.peg.890"/>
<dbReference type="Pfam" id="PF02566">
    <property type="entry name" value="OsmC"/>
    <property type="match status" value="1"/>
</dbReference>
<accession>A0A059GAS8</accession>
<protein>
    <submittedName>
        <fullName evidence="1">OsmC family protein</fullName>
    </submittedName>
</protein>
<gene>
    <name evidence="1" type="ORF">HOC_04397</name>
</gene>
<comment type="caution">
    <text evidence="1">The sequence shown here is derived from an EMBL/GenBank/DDBJ whole genome shotgun (WGS) entry which is preliminary data.</text>
</comment>
<dbReference type="OrthoDB" id="9795405at2"/>
<name>A0A059GAS8_9PROT</name>
<dbReference type="PANTHER" id="PTHR42830">
    <property type="entry name" value="OSMOTICALLY INDUCIBLE FAMILY PROTEIN"/>
    <property type="match status" value="1"/>
</dbReference>
<dbReference type="STRING" id="1280953.HOC_04397"/>
<dbReference type="Gene3D" id="3.30.300.20">
    <property type="match status" value="1"/>
</dbReference>
<dbReference type="InterPro" id="IPR052707">
    <property type="entry name" value="OsmC_Ohr_Peroxiredoxin"/>
</dbReference>
<organism evidence="1 2">
    <name type="scientific">Hyphomonas oceanitis SCH89</name>
    <dbReference type="NCBI Taxonomy" id="1280953"/>
    <lineage>
        <taxon>Bacteria</taxon>
        <taxon>Pseudomonadati</taxon>
        <taxon>Pseudomonadota</taxon>
        <taxon>Alphaproteobacteria</taxon>
        <taxon>Hyphomonadales</taxon>
        <taxon>Hyphomonadaceae</taxon>
        <taxon>Hyphomonas</taxon>
    </lineage>
</organism>
<dbReference type="SUPFAM" id="SSF82784">
    <property type="entry name" value="OsmC-like"/>
    <property type="match status" value="1"/>
</dbReference>
<dbReference type="Proteomes" id="UP000024942">
    <property type="component" value="Unassembled WGS sequence"/>
</dbReference>